<feature type="binding site" evidence="6">
    <location>
        <position position="34"/>
    </location>
    <ligand>
        <name>Mg(2+)</name>
        <dbReference type="ChEBI" id="CHEBI:18420"/>
        <label>1</label>
    </ligand>
</feature>
<dbReference type="NCBIfam" id="TIGR00195">
    <property type="entry name" value="exoDNase_III"/>
    <property type="match status" value="1"/>
</dbReference>
<dbReference type="CDD" id="cd09087">
    <property type="entry name" value="Ape1-like_AP-endo"/>
    <property type="match status" value="1"/>
</dbReference>
<dbReference type="InterPro" id="IPR004808">
    <property type="entry name" value="AP_endonuc_1"/>
</dbReference>
<dbReference type="EMBL" id="QFCR01000010">
    <property type="protein sequence ID" value="TNK90399.1"/>
    <property type="molecule type" value="Genomic_DNA"/>
</dbReference>
<dbReference type="InterPro" id="IPR036691">
    <property type="entry name" value="Endo/exonu/phosph_ase_sf"/>
</dbReference>
<feature type="binding site" evidence="6">
    <location>
        <position position="172"/>
    </location>
    <ligand>
        <name>Mg(2+)</name>
        <dbReference type="ChEBI" id="CHEBI:18420"/>
        <label>1</label>
    </ligand>
</feature>
<protein>
    <submittedName>
        <fullName evidence="9">Exodeoxyribonuclease III</fullName>
    </submittedName>
</protein>
<sequence length="283" mass="32645">MILSLKKNENHSTMQECYTKIIKGVKMMNFITWNVNGIRAILKNNFYEFFNAANADLFSVQETRVSPGEVKLDLPSDYYQYWNDAERPGYAGTAVFTKHQPLKVMLGLDGNDQDPEGRAITLEYPNFYLVNVYAPAAGEELQRLTFKEEWDQKLITFVDKLKATKPVIINGDLNIAHEPIDIYAPEEHRHAAGFTDAERQQMTQLLDSGFTDIYRATHPDEPNKYTWWSYRGHARRDNHGWRLDYFIISNNLVKDVKITTIMDTVSGSDHCPLQLILNNLTTE</sequence>
<feature type="binding site" evidence="6">
    <location>
        <position position="62"/>
    </location>
    <ligand>
        <name>Mg(2+)</name>
        <dbReference type="ChEBI" id="CHEBI:18420"/>
        <label>1</label>
    </ligand>
</feature>
<name>A0A5C4TIN6_FRUSA</name>
<dbReference type="NCBIfam" id="TIGR00633">
    <property type="entry name" value="xth"/>
    <property type="match status" value="1"/>
</dbReference>
<feature type="active site" description="Proton acceptor" evidence="5">
    <location>
        <position position="270"/>
    </location>
</feature>
<reference evidence="9 10" key="1">
    <citation type="submission" date="2018-05" db="EMBL/GenBank/DDBJ databases">
        <title>Lactobacillus sanfranciscensis Ah4 draft denome sequence.</title>
        <authorList>
            <person name="Zhang G."/>
        </authorList>
    </citation>
    <scope>NUCLEOTIDE SEQUENCE [LARGE SCALE GENOMIC DNA]</scope>
    <source>
        <strain evidence="9 10">Ah4</strain>
    </source>
</reference>
<feature type="binding site" evidence="6">
    <location>
        <position position="270"/>
    </location>
    <ligand>
        <name>Mg(2+)</name>
        <dbReference type="ChEBI" id="CHEBI:18420"/>
        <label>1</label>
    </ligand>
</feature>
<comment type="caution">
    <text evidence="9">The sequence shown here is derived from an EMBL/GenBank/DDBJ whole genome shotgun (WGS) entry which is preliminary data.</text>
</comment>
<organism evidence="9 10">
    <name type="scientific">Fructilactobacillus sanfranciscensis</name>
    <name type="common">Lactobacillus sanfranciscensis</name>
    <dbReference type="NCBI Taxonomy" id="1625"/>
    <lineage>
        <taxon>Bacteria</taxon>
        <taxon>Bacillati</taxon>
        <taxon>Bacillota</taxon>
        <taxon>Bacilli</taxon>
        <taxon>Lactobacillales</taxon>
        <taxon>Lactobacillaceae</taxon>
        <taxon>Fructilactobacillus</taxon>
    </lineage>
</organism>
<accession>A0A5C4TIN6</accession>
<feature type="site" description="Interaction with DNA substrate" evidence="7">
    <location>
        <position position="270"/>
    </location>
</feature>
<comment type="cofactor">
    <cofactor evidence="6">
        <name>Mg(2+)</name>
        <dbReference type="ChEBI" id="CHEBI:18420"/>
    </cofactor>
    <cofactor evidence="6">
        <name>Mn(2+)</name>
        <dbReference type="ChEBI" id="CHEBI:29035"/>
    </cofactor>
    <text evidence="6">Probably binds two magnesium or manganese ions per subunit.</text>
</comment>
<dbReference type="GO" id="GO:0008081">
    <property type="term" value="F:phosphoric diester hydrolase activity"/>
    <property type="evidence" value="ECO:0007669"/>
    <property type="project" value="TreeGrafter"/>
</dbReference>
<evidence type="ECO:0000259" key="8">
    <source>
        <dbReference type="Pfam" id="PF03372"/>
    </source>
</evidence>
<dbReference type="SUPFAM" id="SSF56219">
    <property type="entry name" value="DNase I-like"/>
    <property type="match status" value="1"/>
</dbReference>
<evidence type="ECO:0000256" key="2">
    <source>
        <dbReference type="ARBA" id="ARBA00022723"/>
    </source>
</evidence>
<evidence type="ECO:0000313" key="10">
    <source>
        <dbReference type="Proteomes" id="UP000313312"/>
    </source>
</evidence>
<feature type="domain" description="Endonuclease/exonuclease/phosphatase" evidence="8">
    <location>
        <begin position="31"/>
        <end position="270"/>
    </location>
</feature>
<feature type="active site" evidence="5">
    <location>
        <position position="133"/>
    </location>
</feature>
<proteinExistence type="inferred from homology"/>
<dbReference type="GO" id="GO:0006284">
    <property type="term" value="P:base-excision repair"/>
    <property type="evidence" value="ECO:0007669"/>
    <property type="project" value="TreeGrafter"/>
</dbReference>
<dbReference type="PROSITE" id="PS51435">
    <property type="entry name" value="AP_NUCLEASE_F1_4"/>
    <property type="match status" value="1"/>
</dbReference>
<dbReference type="InterPro" id="IPR005135">
    <property type="entry name" value="Endo/exonuclease/phosphatase"/>
</dbReference>
<evidence type="ECO:0000256" key="3">
    <source>
        <dbReference type="ARBA" id="ARBA00022801"/>
    </source>
</evidence>
<feature type="binding site" evidence="6">
    <location>
        <position position="174"/>
    </location>
    <ligand>
        <name>Mg(2+)</name>
        <dbReference type="ChEBI" id="CHEBI:18420"/>
        <label>1</label>
    </ligand>
</feature>
<evidence type="ECO:0000256" key="7">
    <source>
        <dbReference type="PIRSR" id="PIRSR604808-3"/>
    </source>
</evidence>
<evidence type="ECO:0000256" key="6">
    <source>
        <dbReference type="PIRSR" id="PIRSR604808-2"/>
    </source>
</evidence>
<evidence type="ECO:0000313" key="9">
    <source>
        <dbReference type="EMBL" id="TNK90399.1"/>
    </source>
</evidence>
<keyword evidence="2 6" id="KW-0479">Metal-binding</keyword>
<evidence type="ECO:0000256" key="5">
    <source>
        <dbReference type="PIRSR" id="PIRSR604808-1"/>
    </source>
</evidence>
<evidence type="ECO:0000256" key="4">
    <source>
        <dbReference type="ARBA" id="ARBA00022842"/>
    </source>
</evidence>
<keyword evidence="6" id="KW-0464">Manganese</keyword>
<dbReference type="Pfam" id="PF03372">
    <property type="entry name" value="Exo_endo_phos"/>
    <property type="match status" value="1"/>
</dbReference>
<dbReference type="Gene3D" id="3.60.10.10">
    <property type="entry name" value="Endonuclease/exonuclease/phosphatase"/>
    <property type="match status" value="1"/>
</dbReference>
<feature type="binding site" evidence="6">
    <location>
        <position position="269"/>
    </location>
    <ligand>
        <name>Mg(2+)</name>
        <dbReference type="ChEBI" id="CHEBI:18420"/>
        <label>1</label>
    </ligand>
</feature>
<dbReference type="AlphaFoldDB" id="A0A5C4TIN6"/>
<keyword evidence="3" id="KW-0378">Hydrolase</keyword>
<keyword evidence="4 6" id="KW-0460">Magnesium</keyword>
<feature type="site" description="Important for catalytic activity" evidence="7">
    <location>
        <position position="244"/>
    </location>
</feature>
<dbReference type="PANTHER" id="PTHR22748:SF6">
    <property type="entry name" value="DNA-(APURINIC OR APYRIMIDINIC SITE) ENDONUCLEASE"/>
    <property type="match status" value="1"/>
</dbReference>
<feature type="active site" description="Proton donor/acceptor" evidence="5">
    <location>
        <position position="172"/>
    </location>
</feature>
<dbReference type="Proteomes" id="UP000313312">
    <property type="component" value="Unassembled WGS sequence"/>
</dbReference>
<feature type="site" description="Transition state stabilizer" evidence="7">
    <location>
        <position position="174"/>
    </location>
</feature>
<dbReference type="GO" id="GO:0003906">
    <property type="term" value="F:DNA-(apurinic or apyrimidinic site) endonuclease activity"/>
    <property type="evidence" value="ECO:0007669"/>
    <property type="project" value="TreeGrafter"/>
</dbReference>
<comment type="similarity">
    <text evidence="1">Belongs to the DNA repair enzymes AP/ExoA family.</text>
</comment>
<evidence type="ECO:0000256" key="1">
    <source>
        <dbReference type="ARBA" id="ARBA00007092"/>
    </source>
</evidence>
<dbReference type="GO" id="GO:0008311">
    <property type="term" value="F:double-stranded DNA 3'-5' DNA exonuclease activity"/>
    <property type="evidence" value="ECO:0007669"/>
    <property type="project" value="TreeGrafter"/>
</dbReference>
<dbReference type="GO" id="GO:0046872">
    <property type="term" value="F:metal ion binding"/>
    <property type="evidence" value="ECO:0007669"/>
    <property type="project" value="UniProtKB-KW"/>
</dbReference>
<gene>
    <name evidence="9" type="primary">xth</name>
    <name evidence="9" type="ORF">DID87_04145</name>
</gene>
<dbReference type="PANTHER" id="PTHR22748">
    <property type="entry name" value="AP ENDONUCLEASE"/>
    <property type="match status" value="1"/>
</dbReference>